<evidence type="ECO:0000259" key="10">
    <source>
        <dbReference type="Pfam" id="PF20628"/>
    </source>
</evidence>
<keyword evidence="3" id="KW-0349">Heme</keyword>
<dbReference type="InterPro" id="IPR011008">
    <property type="entry name" value="Dimeric_a/b-barrel"/>
</dbReference>
<evidence type="ECO:0000256" key="4">
    <source>
        <dbReference type="ARBA" id="ARBA00022723"/>
    </source>
</evidence>
<dbReference type="InterPro" id="IPR006314">
    <property type="entry name" value="Dyp_peroxidase"/>
</dbReference>
<evidence type="ECO:0000256" key="9">
    <source>
        <dbReference type="SAM" id="MobiDB-lite"/>
    </source>
</evidence>
<gene>
    <name evidence="12" type="ORF">SUNI508_12281</name>
</gene>
<evidence type="ECO:0000256" key="1">
    <source>
        <dbReference type="ARBA" id="ARBA00001970"/>
    </source>
</evidence>
<feature type="domain" description="DyP dimeric alpha+beta barrel" evidence="11">
    <location>
        <begin position="25"/>
        <end position="196"/>
    </location>
</feature>
<evidence type="ECO:0000256" key="8">
    <source>
        <dbReference type="ARBA" id="ARBA00025737"/>
    </source>
</evidence>
<keyword evidence="13" id="KW-1185">Reference proteome</keyword>
<keyword evidence="2 12" id="KW-0575">Peroxidase</keyword>
<dbReference type="PROSITE" id="PS51404">
    <property type="entry name" value="DYP_PEROXIDASE"/>
    <property type="match status" value="1"/>
</dbReference>
<dbReference type="InterPro" id="IPR048328">
    <property type="entry name" value="Dyp_perox_C"/>
</dbReference>
<evidence type="ECO:0000256" key="7">
    <source>
        <dbReference type="ARBA" id="ARBA00023004"/>
    </source>
</evidence>
<sequence>MGDISQIPLAKSDTPQSLPPLDLDNIQGDILEGLAKKRQTFFFFRINKNQVASFRTQLAHLIPFITSAADARRFRGEIKDAKKKAAESGRSIGLIDNSAVNLSFSQKGLNVLGITDDINDEPFKKGQQADAVSRLGDRLEDWDEKFKEDIHGVFLVTGNSRHLLDAAWNNVKHIFHVGQKDAGIEVVKELVGHTRPGAEDGHEHFGFNDGLTQPSVKDITLVDQDGTDPPVRQGIALVGREGDNGVVTPPATEAPGPFARPAWAIDGSFLAFRYLKQLVPEFDDFLERNALEIPIGAPPHAGADLLGARLVGRWKSGAPIDLTPIQDDPSLAIPGKNQAFRFEKNKQEKCPFAAHIRKTNPRADLDQADGTVGTEARRILRRGIAFGPEVTPAETKNKKSSSDEKLERGLLFACYQSNIANGFEFIQQSWVNNKAFPFPQGVPEPGFDPLIGVPLDGSQRRMVGTNPKALGNELDLSAEWVISRGGEYFFSPSISSLKGTFAKQA</sequence>
<evidence type="ECO:0000259" key="11">
    <source>
        <dbReference type="Pfam" id="PF21105"/>
    </source>
</evidence>
<evidence type="ECO:0000256" key="3">
    <source>
        <dbReference type="ARBA" id="ARBA00022617"/>
    </source>
</evidence>
<dbReference type="Pfam" id="PF21105">
    <property type="entry name" value="DyP_N"/>
    <property type="match status" value="1"/>
</dbReference>
<comment type="caution">
    <text evidence="12">The sequence shown here is derived from an EMBL/GenBank/DDBJ whole genome shotgun (WGS) entry which is preliminary data.</text>
</comment>
<accession>A0ABR2UE14</accession>
<feature type="region of interest" description="Disordered" evidence="9">
    <location>
        <begin position="1"/>
        <end position="20"/>
    </location>
</feature>
<keyword evidence="4" id="KW-0479">Metal-binding</keyword>
<dbReference type="EMBL" id="JARVKF010000447">
    <property type="protein sequence ID" value="KAK9412868.1"/>
    <property type="molecule type" value="Genomic_DNA"/>
</dbReference>
<comment type="cofactor">
    <cofactor evidence="1">
        <name>heme b</name>
        <dbReference type="ChEBI" id="CHEBI:60344"/>
    </cofactor>
</comment>
<evidence type="ECO:0000313" key="12">
    <source>
        <dbReference type="EMBL" id="KAK9412868.1"/>
    </source>
</evidence>
<dbReference type="InterPro" id="IPR049509">
    <property type="entry name" value="DyP_N"/>
</dbReference>
<name>A0ABR2UE14_9PEZI</name>
<keyword evidence="6" id="KW-0560">Oxidoreductase</keyword>
<comment type="similarity">
    <text evidence="8">Belongs to the DyP-type peroxidase family.</text>
</comment>
<dbReference type="Pfam" id="PF20628">
    <property type="entry name" value="Dyp_perox_C"/>
    <property type="match status" value="1"/>
</dbReference>
<dbReference type="PANTHER" id="PTHR30521:SF4">
    <property type="entry name" value="DEFERROCHELATASE"/>
    <property type="match status" value="1"/>
</dbReference>
<protein>
    <submittedName>
        <fullName evidence="12">Peroxidase TAP</fullName>
    </submittedName>
</protein>
<evidence type="ECO:0000256" key="5">
    <source>
        <dbReference type="ARBA" id="ARBA00022729"/>
    </source>
</evidence>
<evidence type="ECO:0000256" key="2">
    <source>
        <dbReference type="ARBA" id="ARBA00022559"/>
    </source>
</evidence>
<dbReference type="NCBIfam" id="TIGR01413">
    <property type="entry name" value="Dyp_perox_fam"/>
    <property type="match status" value="1"/>
</dbReference>
<dbReference type="SUPFAM" id="SSF54909">
    <property type="entry name" value="Dimeric alpha+beta barrel"/>
    <property type="match status" value="1"/>
</dbReference>
<keyword evidence="5" id="KW-0732">Signal</keyword>
<dbReference type="Proteomes" id="UP001408356">
    <property type="component" value="Unassembled WGS sequence"/>
</dbReference>
<evidence type="ECO:0000313" key="13">
    <source>
        <dbReference type="Proteomes" id="UP001408356"/>
    </source>
</evidence>
<evidence type="ECO:0000256" key="6">
    <source>
        <dbReference type="ARBA" id="ARBA00023002"/>
    </source>
</evidence>
<organism evidence="12 13">
    <name type="scientific">Seiridium unicorne</name>
    <dbReference type="NCBI Taxonomy" id="138068"/>
    <lineage>
        <taxon>Eukaryota</taxon>
        <taxon>Fungi</taxon>
        <taxon>Dikarya</taxon>
        <taxon>Ascomycota</taxon>
        <taxon>Pezizomycotina</taxon>
        <taxon>Sordariomycetes</taxon>
        <taxon>Xylariomycetidae</taxon>
        <taxon>Amphisphaeriales</taxon>
        <taxon>Sporocadaceae</taxon>
        <taxon>Seiridium</taxon>
    </lineage>
</organism>
<keyword evidence="7" id="KW-0408">Iron</keyword>
<dbReference type="GO" id="GO:0004601">
    <property type="term" value="F:peroxidase activity"/>
    <property type="evidence" value="ECO:0007669"/>
    <property type="project" value="UniProtKB-KW"/>
</dbReference>
<dbReference type="PANTHER" id="PTHR30521">
    <property type="entry name" value="DEFERROCHELATASE/PEROXIDASE"/>
    <property type="match status" value="1"/>
</dbReference>
<feature type="domain" description="Dyp-type peroxidase C-terminal" evidence="10">
    <location>
        <begin position="308"/>
        <end position="432"/>
    </location>
</feature>
<reference evidence="12 13" key="1">
    <citation type="journal article" date="2024" name="J. Plant Pathol.">
        <title>Sequence and assembly of the genome of Seiridium unicorne, isolate CBS 538.82, causal agent of cypress canker disease.</title>
        <authorList>
            <person name="Scali E."/>
            <person name="Rocca G.D."/>
            <person name="Danti R."/>
            <person name="Garbelotto M."/>
            <person name="Barberini S."/>
            <person name="Baroncelli R."/>
            <person name="Emiliani G."/>
        </authorList>
    </citation>
    <scope>NUCLEOTIDE SEQUENCE [LARGE SCALE GENOMIC DNA]</scope>
    <source>
        <strain evidence="12 13">BM-138-508</strain>
    </source>
</reference>
<proteinExistence type="inferred from homology"/>